<dbReference type="Gene3D" id="2.60.120.10">
    <property type="entry name" value="Jelly Rolls"/>
    <property type="match status" value="1"/>
</dbReference>
<dbReference type="InterPro" id="IPR011051">
    <property type="entry name" value="RmlC_Cupin_sf"/>
</dbReference>
<gene>
    <name evidence="2" type="ORF">AVDCRST_MAG32-3008</name>
</gene>
<evidence type="ECO:0000256" key="1">
    <source>
        <dbReference type="SAM" id="MobiDB-lite"/>
    </source>
</evidence>
<protein>
    <recommendedName>
        <fullName evidence="3">HutD family protein</fullName>
    </recommendedName>
</protein>
<evidence type="ECO:0000313" key="2">
    <source>
        <dbReference type="EMBL" id="CAA9401848.1"/>
    </source>
</evidence>
<dbReference type="PANTHER" id="PTHR37943:SF1">
    <property type="entry name" value="PROTEIN VES"/>
    <property type="match status" value="1"/>
</dbReference>
<evidence type="ECO:0008006" key="3">
    <source>
        <dbReference type="Google" id="ProtNLM"/>
    </source>
</evidence>
<dbReference type="Pfam" id="PF05962">
    <property type="entry name" value="HutD"/>
    <property type="match status" value="1"/>
</dbReference>
<dbReference type="InterPro" id="IPR014710">
    <property type="entry name" value="RmlC-like_jellyroll"/>
</dbReference>
<dbReference type="PANTHER" id="PTHR37943">
    <property type="entry name" value="PROTEIN VES"/>
    <property type="match status" value="1"/>
</dbReference>
<reference evidence="2" key="1">
    <citation type="submission" date="2020-02" db="EMBL/GenBank/DDBJ databases">
        <authorList>
            <person name="Meier V. D."/>
        </authorList>
    </citation>
    <scope>NUCLEOTIDE SEQUENCE</scope>
    <source>
        <strain evidence="2">AVDCRST_MAG32</strain>
    </source>
</reference>
<dbReference type="AlphaFoldDB" id="A0A6J4P2H5"/>
<proteinExistence type="predicted"/>
<name>A0A6J4P2H5_9ACTN</name>
<organism evidence="2">
    <name type="scientific">uncultured Nocardioides sp</name>
    <dbReference type="NCBI Taxonomy" id="198441"/>
    <lineage>
        <taxon>Bacteria</taxon>
        <taxon>Bacillati</taxon>
        <taxon>Actinomycetota</taxon>
        <taxon>Actinomycetes</taxon>
        <taxon>Propionibacteriales</taxon>
        <taxon>Nocardioidaceae</taxon>
        <taxon>Nocardioides</taxon>
        <taxon>environmental samples</taxon>
    </lineage>
</organism>
<dbReference type="SUPFAM" id="SSF51182">
    <property type="entry name" value="RmlC-like cupins"/>
    <property type="match status" value="1"/>
</dbReference>
<accession>A0A6J4P2H5</accession>
<dbReference type="EMBL" id="CADCUM010000119">
    <property type="protein sequence ID" value="CAA9401848.1"/>
    <property type="molecule type" value="Genomic_DNA"/>
</dbReference>
<dbReference type="CDD" id="cd20293">
    <property type="entry name" value="cupin_HutD_N"/>
    <property type="match status" value="1"/>
</dbReference>
<sequence>MADVVLPDRVAPQPWANGGGTTRELLRAEDGAWRVSLAEVERDGPFSSFPGRRRLLTVVTGAVLTLVVDGIESHVEPRRPFAFDGDAEVVARVPEGPVRVLNVIVDPEAVSPVVTVLELGRGSALPLAADQAALVLQGRALADDAEAPAESLVAGPAVVTGRCTLAVITLQRH</sequence>
<feature type="region of interest" description="Disordered" evidence="1">
    <location>
        <begin position="1"/>
        <end position="21"/>
    </location>
</feature>
<dbReference type="InterPro" id="IPR010282">
    <property type="entry name" value="Uncharacterised_HutD/Ves"/>
</dbReference>